<organism evidence="1 2">
    <name type="scientific">Mesonia maritima</name>
    <dbReference type="NCBI Taxonomy" id="1793873"/>
    <lineage>
        <taxon>Bacteria</taxon>
        <taxon>Pseudomonadati</taxon>
        <taxon>Bacteroidota</taxon>
        <taxon>Flavobacteriia</taxon>
        <taxon>Flavobacteriales</taxon>
        <taxon>Flavobacteriaceae</taxon>
        <taxon>Mesonia</taxon>
    </lineage>
</organism>
<evidence type="ECO:0000313" key="1">
    <source>
        <dbReference type="EMBL" id="MDR6300704.1"/>
    </source>
</evidence>
<dbReference type="Proteomes" id="UP001257659">
    <property type="component" value="Unassembled WGS sequence"/>
</dbReference>
<evidence type="ECO:0008006" key="3">
    <source>
        <dbReference type="Google" id="ProtNLM"/>
    </source>
</evidence>
<proteinExistence type="predicted"/>
<dbReference type="RefSeq" id="WP_309727599.1">
    <property type="nucleotide sequence ID" value="NZ_JAVDQA010000002.1"/>
</dbReference>
<dbReference type="EMBL" id="JAVDQA010000002">
    <property type="protein sequence ID" value="MDR6300704.1"/>
    <property type="molecule type" value="Genomic_DNA"/>
</dbReference>
<accession>A0ABU1K512</accession>
<sequence>MNKKIILASFLVMLGVTGRTQTVLEGLNFGSEKLSGTARFTGMSGAFGALGGDISAIKVNPAGSSIFLANHASFSLNNRTYNNSYAYLNTEGENRNNNIDLNQAGAVLVFKNYDENATVSKFTLGFTYDKTNNYKNSYHTNSVNNISISDYFVDLANGVPLDLFTPIIDQDNPQNSESLADLYTYLGETNFNAKGFNNKDLQTAYLGYETFIFSSTNPEDLSNTQYESNVTGNRFQQQYNYLSSGLNGKLSVNGSLALNDKFYFGLNLNSHFINYNRKTVFFEQIDDPSEVNEIYFENKLRTLGRGFSFQLGGIAMLTDMIRVGASWTSPTWYTISEETTQFVQTYRPGTIKENPKADPRVINIYPDYQLRTPGKLTGSLGLIFGKSGLLSFDYTFKDYAGIQYDSDFNSFNFQNNQIDNLLKSASSYRLGGEYRIKEWSLRGGLRYQESPYENENLMSELKGYSFGLGYNFGNFKIDFAYDFSTQDYAASILNSGFDQNIMIENNLSNYVLSFSFEL</sequence>
<name>A0ABU1K512_9FLAO</name>
<dbReference type="SUPFAM" id="SSF56935">
    <property type="entry name" value="Porins"/>
    <property type="match status" value="1"/>
</dbReference>
<evidence type="ECO:0000313" key="2">
    <source>
        <dbReference type="Proteomes" id="UP001257659"/>
    </source>
</evidence>
<gene>
    <name evidence="1" type="ORF">GGR31_001335</name>
</gene>
<comment type="caution">
    <text evidence="1">The sequence shown here is derived from an EMBL/GenBank/DDBJ whole genome shotgun (WGS) entry which is preliminary data.</text>
</comment>
<dbReference type="Gene3D" id="2.40.160.60">
    <property type="entry name" value="Outer membrane protein transport protein (OMPP1/FadL/TodX)"/>
    <property type="match status" value="1"/>
</dbReference>
<protein>
    <recommendedName>
        <fullName evidence="3">Transporter</fullName>
    </recommendedName>
</protein>
<reference evidence="1 2" key="1">
    <citation type="submission" date="2023-07" db="EMBL/GenBank/DDBJ databases">
        <title>Genomic Encyclopedia of Type Strains, Phase IV (KMG-IV): sequencing the most valuable type-strain genomes for metagenomic binning, comparative biology and taxonomic classification.</title>
        <authorList>
            <person name="Goeker M."/>
        </authorList>
    </citation>
    <scope>NUCLEOTIDE SEQUENCE [LARGE SCALE GENOMIC DNA]</scope>
    <source>
        <strain evidence="1 2">DSM 102814</strain>
    </source>
</reference>
<keyword evidence="2" id="KW-1185">Reference proteome</keyword>